<proteinExistence type="predicted"/>
<dbReference type="Proteomes" id="UP000469325">
    <property type="component" value="Unassembled WGS sequence"/>
</dbReference>
<feature type="coiled-coil region" evidence="4">
    <location>
        <begin position="264"/>
        <end position="298"/>
    </location>
</feature>
<keyword evidence="5" id="KW-0812">Transmembrane</keyword>
<accession>A0A6N7XCN6</accession>
<gene>
    <name evidence="6" type="ORF">FYJ68_09590</name>
</gene>
<name>A0A6N7XCN6_9ACTN</name>
<reference evidence="6 7" key="1">
    <citation type="submission" date="2019-08" db="EMBL/GenBank/DDBJ databases">
        <title>In-depth cultivation of the pig gut microbiome towards novel bacterial diversity and tailored functional studies.</title>
        <authorList>
            <person name="Wylensek D."/>
            <person name="Hitch T.C.A."/>
            <person name="Clavel T."/>
        </authorList>
    </citation>
    <scope>NUCLEOTIDE SEQUENCE [LARGE SCALE GENOMIC DNA]</scope>
    <source>
        <strain evidence="6 7">CA-Schmier-601-WT-1</strain>
    </source>
</reference>
<keyword evidence="3" id="KW-0902">Two-component regulatory system</keyword>
<feature type="transmembrane region" description="Helical" evidence="5">
    <location>
        <begin position="46"/>
        <end position="67"/>
    </location>
</feature>
<dbReference type="GO" id="GO:0016301">
    <property type="term" value="F:kinase activity"/>
    <property type="evidence" value="ECO:0007669"/>
    <property type="project" value="UniProtKB-KW"/>
</dbReference>
<protein>
    <recommendedName>
        <fullName evidence="8">Histidine kinase/HSP90-like ATPase domain-containing protein</fullName>
    </recommendedName>
</protein>
<organism evidence="6 7">
    <name type="scientific">Olsenella porci</name>
    <dbReference type="NCBI Taxonomy" id="2652279"/>
    <lineage>
        <taxon>Bacteria</taxon>
        <taxon>Bacillati</taxon>
        <taxon>Actinomycetota</taxon>
        <taxon>Coriobacteriia</taxon>
        <taxon>Coriobacteriales</taxon>
        <taxon>Atopobiaceae</taxon>
        <taxon>Olsenella</taxon>
    </lineage>
</organism>
<keyword evidence="1" id="KW-0808">Transferase</keyword>
<dbReference type="AlphaFoldDB" id="A0A6N7XCN6"/>
<comment type="caution">
    <text evidence="6">The sequence shown here is derived from an EMBL/GenBank/DDBJ whole genome shotgun (WGS) entry which is preliminary data.</text>
</comment>
<sequence length="495" mass="53501">MTHLSLMRASTLVLICTLLFLLSAGQTIHACFVYVRRDGASRWLRVWYEAMLATHLVLACAVANSAIENQGAIVIWLHPVLLLVEPLLWANAVATVLGLLYAVRMRRPWMAAELALLACCTPPAISAMGRASSILLVVDVSYFAARVGATLALDVRDSRASVSRLSLVDALDALPEGVMWMNGDCEVLFMNDAMRESLVRLGLTTDLADARGLWPRARSLAREASADRLLVEVDGETTRLFVRDRVVLRKTPCVRVMALDVTEEAAINARLESINRLLEAANEELRTSLARVQKVAEAEAIVRMKVRVHDTIGSRLSVLHRFLEDDRDDPEALERITGFLNGIMDDLVETDRPSASAGLKSICSAFSLVGVDVRVTGELPADETVARAFAEIVLEAVTNAAKHAQARHVSVRLQGRPDGESSLVVRNDGDVPDVIVEGTGIPGMRRVAESVGATLSVSAGPPFVVKAVLLPRDGGAVAAREGESVKEAQGERGLA</sequence>
<evidence type="ECO:0000256" key="2">
    <source>
        <dbReference type="ARBA" id="ARBA00022777"/>
    </source>
</evidence>
<feature type="transmembrane region" description="Helical" evidence="5">
    <location>
        <begin position="79"/>
        <end position="103"/>
    </location>
</feature>
<evidence type="ECO:0008006" key="8">
    <source>
        <dbReference type="Google" id="ProtNLM"/>
    </source>
</evidence>
<keyword evidence="5" id="KW-1133">Transmembrane helix</keyword>
<keyword evidence="5" id="KW-0472">Membrane</keyword>
<dbReference type="InterPro" id="IPR036890">
    <property type="entry name" value="HATPase_C_sf"/>
</dbReference>
<evidence type="ECO:0000313" key="7">
    <source>
        <dbReference type="Proteomes" id="UP000469325"/>
    </source>
</evidence>
<dbReference type="EMBL" id="VUNC01000009">
    <property type="protein sequence ID" value="MST73352.1"/>
    <property type="molecule type" value="Genomic_DNA"/>
</dbReference>
<evidence type="ECO:0000256" key="1">
    <source>
        <dbReference type="ARBA" id="ARBA00022679"/>
    </source>
</evidence>
<dbReference type="GO" id="GO:0000160">
    <property type="term" value="P:phosphorelay signal transduction system"/>
    <property type="evidence" value="ECO:0007669"/>
    <property type="project" value="UniProtKB-KW"/>
</dbReference>
<keyword evidence="2" id="KW-0418">Kinase</keyword>
<evidence type="ECO:0000256" key="4">
    <source>
        <dbReference type="SAM" id="Coils"/>
    </source>
</evidence>
<dbReference type="Gene3D" id="3.30.565.10">
    <property type="entry name" value="Histidine kinase-like ATPase, C-terminal domain"/>
    <property type="match status" value="1"/>
</dbReference>
<dbReference type="RefSeq" id="WP_154436069.1">
    <property type="nucleotide sequence ID" value="NZ_VUNC01000009.1"/>
</dbReference>
<evidence type="ECO:0000256" key="3">
    <source>
        <dbReference type="ARBA" id="ARBA00023012"/>
    </source>
</evidence>
<dbReference type="SUPFAM" id="SSF55874">
    <property type="entry name" value="ATPase domain of HSP90 chaperone/DNA topoisomerase II/histidine kinase"/>
    <property type="match status" value="1"/>
</dbReference>
<keyword evidence="4" id="KW-0175">Coiled coil</keyword>
<dbReference type="InterPro" id="IPR050482">
    <property type="entry name" value="Sensor_HK_TwoCompSys"/>
</dbReference>
<evidence type="ECO:0000256" key="5">
    <source>
        <dbReference type="SAM" id="Phobius"/>
    </source>
</evidence>
<dbReference type="PANTHER" id="PTHR24421">
    <property type="entry name" value="NITRATE/NITRITE SENSOR PROTEIN NARX-RELATED"/>
    <property type="match status" value="1"/>
</dbReference>
<keyword evidence="7" id="KW-1185">Reference proteome</keyword>
<evidence type="ECO:0000313" key="6">
    <source>
        <dbReference type="EMBL" id="MST73352.1"/>
    </source>
</evidence>
<dbReference type="CDD" id="cd16917">
    <property type="entry name" value="HATPase_UhpB-NarQ-NarX-like"/>
    <property type="match status" value="1"/>
</dbReference>